<dbReference type="EMBL" id="JADYXP020000008">
    <property type="protein sequence ID" value="KAL0118150.1"/>
    <property type="molecule type" value="Genomic_DNA"/>
</dbReference>
<protein>
    <submittedName>
        <fullName evidence="7">Uncharacterized protein</fullName>
    </submittedName>
</protein>
<evidence type="ECO:0000313" key="8">
    <source>
        <dbReference type="Proteomes" id="UP001430953"/>
    </source>
</evidence>
<feature type="compositionally biased region" description="Polar residues" evidence="6">
    <location>
        <begin position="121"/>
        <end position="136"/>
    </location>
</feature>
<keyword evidence="3" id="KW-0436">Ligase</keyword>
<evidence type="ECO:0000256" key="4">
    <source>
        <dbReference type="ARBA" id="ARBA00022741"/>
    </source>
</evidence>
<dbReference type="Proteomes" id="UP001430953">
    <property type="component" value="Unassembled WGS sequence"/>
</dbReference>
<dbReference type="PANTHER" id="PTHR45870:SF2">
    <property type="entry name" value="TUBULIN MONOGLYCYLASE TTLL3"/>
    <property type="match status" value="1"/>
</dbReference>
<evidence type="ECO:0000256" key="5">
    <source>
        <dbReference type="ARBA" id="ARBA00022840"/>
    </source>
</evidence>
<gene>
    <name evidence="7" type="ORF">PUN28_009073</name>
</gene>
<proteinExistence type="predicted"/>
<dbReference type="GO" id="GO:0070736">
    <property type="term" value="F:protein-glycine ligase activity, initiating"/>
    <property type="evidence" value="ECO:0007669"/>
    <property type="project" value="TreeGrafter"/>
</dbReference>
<dbReference type="InterPro" id="IPR004344">
    <property type="entry name" value="TTL/TTLL_fam"/>
</dbReference>
<dbReference type="GO" id="GO:0005930">
    <property type="term" value="C:axoneme"/>
    <property type="evidence" value="ECO:0007669"/>
    <property type="project" value="TreeGrafter"/>
</dbReference>
<dbReference type="GO" id="GO:0015630">
    <property type="term" value="C:microtubule cytoskeleton"/>
    <property type="evidence" value="ECO:0007669"/>
    <property type="project" value="TreeGrafter"/>
</dbReference>
<keyword evidence="5" id="KW-0067">ATP-binding</keyword>
<evidence type="ECO:0000256" key="3">
    <source>
        <dbReference type="ARBA" id="ARBA00022598"/>
    </source>
</evidence>
<comment type="subcellular location">
    <subcellularLocation>
        <location evidence="1">Cytoplasm</location>
    </subcellularLocation>
</comment>
<sequence length="136" mass="15450">MKQGLVGSLLASQEAMDRRKNSFELYGADFMVMDDFSVWLIEINSHPDMSYSTSVTTRLCRRVMEDTIKIVVDFREDKNANTGDFELVYKQRMPSCQPYLGAALSLQGTRMTTCEKKPSLYQDSKPSLVSRSPMVS</sequence>
<dbReference type="GO" id="GO:0005524">
    <property type="term" value="F:ATP binding"/>
    <property type="evidence" value="ECO:0007669"/>
    <property type="project" value="UniProtKB-KW"/>
</dbReference>
<evidence type="ECO:0000256" key="2">
    <source>
        <dbReference type="ARBA" id="ARBA00022490"/>
    </source>
</evidence>
<evidence type="ECO:0000256" key="1">
    <source>
        <dbReference type="ARBA" id="ARBA00004496"/>
    </source>
</evidence>
<dbReference type="GO" id="GO:0060271">
    <property type="term" value="P:cilium assembly"/>
    <property type="evidence" value="ECO:0007669"/>
    <property type="project" value="TreeGrafter"/>
</dbReference>
<dbReference type="AlphaFoldDB" id="A0AAW2FSP1"/>
<dbReference type="GO" id="GO:0003341">
    <property type="term" value="P:cilium movement"/>
    <property type="evidence" value="ECO:0007669"/>
    <property type="project" value="TreeGrafter"/>
</dbReference>
<evidence type="ECO:0000256" key="6">
    <source>
        <dbReference type="SAM" id="MobiDB-lite"/>
    </source>
</evidence>
<dbReference type="Gene3D" id="3.30.470.20">
    <property type="entry name" value="ATP-grasp fold, B domain"/>
    <property type="match status" value="1"/>
</dbReference>
<reference evidence="7 8" key="1">
    <citation type="submission" date="2023-03" db="EMBL/GenBank/DDBJ databases">
        <title>High recombination rates correlate with genetic variation in Cardiocondyla obscurior ants.</title>
        <authorList>
            <person name="Errbii M."/>
        </authorList>
    </citation>
    <scope>NUCLEOTIDE SEQUENCE [LARGE SCALE GENOMIC DNA]</scope>
    <source>
        <strain evidence="7">Alpha-2009</strain>
        <tissue evidence="7">Whole body</tissue>
    </source>
</reference>
<dbReference type="PANTHER" id="PTHR45870">
    <property type="entry name" value="TUBULIN MONOGLYCYLASE TTLL3"/>
    <property type="match status" value="1"/>
</dbReference>
<accession>A0AAW2FSP1</accession>
<feature type="region of interest" description="Disordered" evidence="6">
    <location>
        <begin position="117"/>
        <end position="136"/>
    </location>
</feature>
<dbReference type="PROSITE" id="PS51221">
    <property type="entry name" value="TTL"/>
    <property type="match status" value="1"/>
</dbReference>
<keyword evidence="4" id="KW-0547">Nucleotide-binding</keyword>
<dbReference type="Pfam" id="PF03133">
    <property type="entry name" value="TTL"/>
    <property type="match status" value="1"/>
</dbReference>
<organism evidence="7 8">
    <name type="scientific">Cardiocondyla obscurior</name>
    <dbReference type="NCBI Taxonomy" id="286306"/>
    <lineage>
        <taxon>Eukaryota</taxon>
        <taxon>Metazoa</taxon>
        <taxon>Ecdysozoa</taxon>
        <taxon>Arthropoda</taxon>
        <taxon>Hexapoda</taxon>
        <taxon>Insecta</taxon>
        <taxon>Pterygota</taxon>
        <taxon>Neoptera</taxon>
        <taxon>Endopterygota</taxon>
        <taxon>Hymenoptera</taxon>
        <taxon>Apocrita</taxon>
        <taxon>Aculeata</taxon>
        <taxon>Formicoidea</taxon>
        <taxon>Formicidae</taxon>
        <taxon>Myrmicinae</taxon>
        <taxon>Cardiocondyla</taxon>
    </lineage>
</organism>
<dbReference type="InterPro" id="IPR051437">
    <property type="entry name" value="TTLL_monoglycylase"/>
</dbReference>
<name>A0AAW2FSP1_9HYME</name>
<evidence type="ECO:0000313" key="7">
    <source>
        <dbReference type="EMBL" id="KAL0118150.1"/>
    </source>
</evidence>
<keyword evidence="2" id="KW-0963">Cytoplasm</keyword>
<comment type="caution">
    <text evidence="7">The sequence shown here is derived from an EMBL/GenBank/DDBJ whole genome shotgun (WGS) entry which is preliminary data.</text>
</comment>
<keyword evidence="8" id="KW-1185">Reference proteome</keyword>